<dbReference type="SMART" id="SM00110">
    <property type="entry name" value="C1Q"/>
    <property type="match status" value="1"/>
</dbReference>
<dbReference type="Pfam" id="PF00386">
    <property type="entry name" value="C1q"/>
    <property type="match status" value="1"/>
</dbReference>
<dbReference type="InterPro" id="IPR001073">
    <property type="entry name" value="C1q_dom"/>
</dbReference>
<comment type="caution">
    <text evidence="7">The sequence shown here is derived from an EMBL/GenBank/DDBJ whole genome shotgun (WGS) entry which is preliminary data.</text>
</comment>
<dbReference type="GO" id="GO:0005576">
    <property type="term" value="C:extracellular region"/>
    <property type="evidence" value="ECO:0007669"/>
    <property type="project" value="UniProtKB-SubCell"/>
</dbReference>
<comment type="subcellular location">
    <subcellularLocation>
        <location evidence="1">Secreted</location>
    </subcellularLocation>
</comment>
<protein>
    <recommendedName>
        <fullName evidence="6">C1q domain-containing protein</fullName>
    </recommendedName>
</protein>
<evidence type="ECO:0000313" key="7">
    <source>
        <dbReference type="EMBL" id="VDH92324.1"/>
    </source>
</evidence>
<keyword evidence="3 5" id="KW-0732">Signal</keyword>
<feature type="signal peptide" evidence="5">
    <location>
        <begin position="1"/>
        <end position="21"/>
    </location>
</feature>
<dbReference type="InterPro" id="IPR008983">
    <property type="entry name" value="Tumour_necrosis_fac-like_dom"/>
</dbReference>
<dbReference type="PRINTS" id="PR00007">
    <property type="entry name" value="COMPLEMNTC1Q"/>
</dbReference>
<feature type="coiled-coil region" evidence="4">
    <location>
        <begin position="44"/>
        <end position="81"/>
    </location>
</feature>
<dbReference type="OrthoDB" id="6139485at2759"/>
<keyword evidence="8" id="KW-1185">Reference proteome</keyword>
<dbReference type="SUPFAM" id="SSF49842">
    <property type="entry name" value="TNF-like"/>
    <property type="match status" value="1"/>
</dbReference>
<dbReference type="EMBL" id="UYJE01000333">
    <property type="protein sequence ID" value="VDH92324.1"/>
    <property type="molecule type" value="Genomic_DNA"/>
</dbReference>
<sequence>MCSINLLLLIIPGFIFKQAYLFLLENINGSHVSKSEFNAIKSAFNVLKSEFNALQSKVSALEADKTEFNALQSKVSALEADKTEFNVLQSKVSALEADKTEFNALQSKVGALEADKTEFNALQSKVMALEADKTEFNALQSKVSALEADMTKEKKILAFVAEVSNNIVNPANNVHIVFDHSILNIGNNYNSRNGVFVAPIPGLYHFAVEITALPQSTGHVLHVRIMKNNEPVAVTFMDGNTNLFLRGTASVVLQLNTGDNVWCKTESIWGSNIINGGSTLSTFSGFLIQAV</sequence>
<proteinExistence type="predicted"/>
<evidence type="ECO:0000256" key="2">
    <source>
        <dbReference type="ARBA" id="ARBA00022525"/>
    </source>
</evidence>
<keyword evidence="4" id="KW-0175">Coiled coil</keyword>
<dbReference type="Proteomes" id="UP000596742">
    <property type="component" value="Unassembled WGS sequence"/>
</dbReference>
<dbReference type="AlphaFoldDB" id="A0A8B6BM25"/>
<dbReference type="Gene3D" id="1.20.5.340">
    <property type="match status" value="1"/>
</dbReference>
<feature type="chain" id="PRO_5032504617" description="C1q domain-containing protein" evidence="5">
    <location>
        <begin position="22"/>
        <end position="291"/>
    </location>
</feature>
<evidence type="ECO:0000313" key="8">
    <source>
        <dbReference type="Proteomes" id="UP000596742"/>
    </source>
</evidence>
<evidence type="ECO:0000256" key="1">
    <source>
        <dbReference type="ARBA" id="ARBA00004613"/>
    </source>
</evidence>
<dbReference type="InterPro" id="IPR050822">
    <property type="entry name" value="Cerebellin_Synaptic_Org"/>
</dbReference>
<organism evidence="7 8">
    <name type="scientific">Mytilus galloprovincialis</name>
    <name type="common">Mediterranean mussel</name>
    <dbReference type="NCBI Taxonomy" id="29158"/>
    <lineage>
        <taxon>Eukaryota</taxon>
        <taxon>Metazoa</taxon>
        <taxon>Spiralia</taxon>
        <taxon>Lophotrochozoa</taxon>
        <taxon>Mollusca</taxon>
        <taxon>Bivalvia</taxon>
        <taxon>Autobranchia</taxon>
        <taxon>Pteriomorphia</taxon>
        <taxon>Mytilida</taxon>
        <taxon>Mytiloidea</taxon>
        <taxon>Mytilidae</taxon>
        <taxon>Mytilinae</taxon>
        <taxon>Mytilus</taxon>
    </lineage>
</organism>
<dbReference type="PROSITE" id="PS50871">
    <property type="entry name" value="C1Q"/>
    <property type="match status" value="1"/>
</dbReference>
<gene>
    <name evidence="7" type="ORF">MGAL_10B021801</name>
</gene>
<evidence type="ECO:0000256" key="4">
    <source>
        <dbReference type="SAM" id="Coils"/>
    </source>
</evidence>
<accession>A0A8B6BM25</accession>
<evidence type="ECO:0000256" key="5">
    <source>
        <dbReference type="SAM" id="SignalP"/>
    </source>
</evidence>
<keyword evidence="2" id="KW-0964">Secreted</keyword>
<evidence type="ECO:0000256" key="3">
    <source>
        <dbReference type="ARBA" id="ARBA00022729"/>
    </source>
</evidence>
<feature type="domain" description="C1q" evidence="6">
    <location>
        <begin position="152"/>
        <end position="291"/>
    </location>
</feature>
<evidence type="ECO:0000259" key="6">
    <source>
        <dbReference type="PROSITE" id="PS50871"/>
    </source>
</evidence>
<name>A0A8B6BM25_MYTGA</name>
<dbReference type="PANTHER" id="PTHR22923:SF116">
    <property type="entry name" value="C1Q DOMAIN-CONTAINING PROTEIN"/>
    <property type="match status" value="1"/>
</dbReference>
<dbReference type="PANTHER" id="PTHR22923">
    <property type="entry name" value="CEREBELLIN-RELATED"/>
    <property type="match status" value="1"/>
</dbReference>
<dbReference type="Gene3D" id="2.60.120.40">
    <property type="match status" value="1"/>
</dbReference>
<feature type="coiled-coil region" evidence="4">
    <location>
        <begin position="112"/>
        <end position="149"/>
    </location>
</feature>
<reference evidence="7" key="1">
    <citation type="submission" date="2018-11" db="EMBL/GenBank/DDBJ databases">
        <authorList>
            <person name="Alioto T."/>
            <person name="Alioto T."/>
        </authorList>
    </citation>
    <scope>NUCLEOTIDE SEQUENCE</scope>
</reference>